<gene>
    <name evidence="6" type="primary">ccpA_2</name>
    <name evidence="7" type="ORF">DW927_00800</name>
    <name evidence="6" type="ORF">ERS852572_00857</name>
</gene>
<keyword evidence="4" id="KW-0804">Transcription</keyword>
<dbReference type="GO" id="GO:0003700">
    <property type="term" value="F:DNA-binding transcription factor activity"/>
    <property type="evidence" value="ECO:0007669"/>
    <property type="project" value="TreeGrafter"/>
</dbReference>
<evidence type="ECO:0000313" key="9">
    <source>
        <dbReference type="Proteomes" id="UP000284465"/>
    </source>
</evidence>
<feature type="domain" description="HTH lacI-type" evidence="5">
    <location>
        <begin position="5"/>
        <end position="59"/>
    </location>
</feature>
<dbReference type="CDD" id="cd06267">
    <property type="entry name" value="PBP1_LacI_sugar_binding-like"/>
    <property type="match status" value="1"/>
</dbReference>
<dbReference type="Gene3D" id="3.40.50.2300">
    <property type="match status" value="2"/>
</dbReference>
<dbReference type="PANTHER" id="PTHR30146">
    <property type="entry name" value="LACI-RELATED TRANSCRIPTIONAL REPRESSOR"/>
    <property type="match status" value="1"/>
</dbReference>
<dbReference type="RefSeq" id="WP_006855782.1">
    <property type="nucleotide sequence ID" value="NZ_CABIYH010000005.1"/>
</dbReference>
<evidence type="ECO:0000256" key="1">
    <source>
        <dbReference type="ARBA" id="ARBA00022491"/>
    </source>
</evidence>
<sequence>MGSELNIYKIAQEAGVSPATVSRVMTKNARVSEEKRARVEAVIRKYDYRPNALAQGLIKTKTNVIGVLAADLVNPYYSSMVENCEKEIIARGYVPMICGTLSNPDLEVEYIQKMFDMRMDAIIIIGGKSDSLVTEPEYADLINRVAESIPVITTGKVEGGECCQVTIDEAEGMNQSMECLIGLGHRRIALIGGVEEMKSTYDKRIRYRSLLRKNGLTYRERYVINSNYSVEGGYQGFEALFQGNKTLPTAVIAINDYSAVGVMRSIKEHGLRIPEDISLISFDNTFIVDTVIPRLSSISYDYEAFGKLLVDTALDKIGGKEVPEVQKVTPTLIIRESVAELKR</sequence>
<dbReference type="InterPro" id="IPR010982">
    <property type="entry name" value="Lambda_DNA-bd_dom_sf"/>
</dbReference>
<organism evidence="6 8">
    <name type="scientific">Roseburia intestinalis</name>
    <dbReference type="NCBI Taxonomy" id="166486"/>
    <lineage>
        <taxon>Bacteria</taxon>
        <taxon>Bacillati</taxon>
        <taxon>Bacillota</taxon>
        <taxon>Clostridia</taxon>
        <taxon>Lachnospirales</taxon>
        <taxon>Lachnospiraceae</taxon>
        <taxon>Roseburia</taxon>
    </lineage>
</organism>
<dbReference type="InterPro" id="IPR046335">
    <property type="entry name" value="LacI/GalR-like_sensor"/>
</dbReference>
<dbReference type="GO" id="GO:0000976">
    <property type="term" value="F:transcription cis-regulatory region binding"/>
    <property type="evidence" value="ECO:0007669"/>
    <property type="project" value="TreeGrafter"/>
</dbReference>
<dbReference type="GeneID" id="61434366"/>
<dbReference type="Proteomes" id="UP000284465">
    <property type="component" value="Unassembled WGS sequence"/>
</dbReference>
<evidence type="ECO:0000313" key="7">
    <source>
        <dbReference type="EMBL" id="RHA70231.1"/>
    </source>
</evidence>
<protein>
    <submittedName>
        <fullName evidence="7">LacI family transcriptional regulator</fullName>
    </submittedName>
    <submittedName>
        <fullName evidence="6">Probable catabolite control protein A</fullName>
    </submittedName>
</protein>
<dbReference type="STRING" id="166486.ERS852572_00857"/>
<evidence type="ECO:0000256" key="4">
    <source>
        <dbReference type="ARBA" id="ARBA00023163"/>
    </source>
</evidence>
<name>A0A173SC55_9FIRM</name>
<dbReference type="PaxDb" id="166486-ERS852572_00857"/>
<evidence type="ECO:0000313" key="8">
    <source>
        <dbReference type="Proteomes" id="UP000095350"/>
    </source>
</evidence>
<dbReference type="SUPFAM" id="SSF53822">
    <property type="entry name" value="Periplasmic binding protein-like I"/>
    <property type="match status" value="1"/>
</dbReference>
<dbReference type="Pfam" id="PF13377">
    <property type="entry name" value="Peripla_BP_3"/>
    <property type="match status" value="1"/>
</dbReference>
<dbReference type="InterPro" id="IPR000843">
    <property type="entry name" value="HTH_LacI"/>
</dbReference>
<evidence type="ECO:0000259" key="5">
    <source>
        <dbReference type="PROSITE" id="PS50932"/>
    </source>
</evidence>
<dbReference type="CDD" id="cd01392">
    <property type="entry name" value="HTH_LacI"/>
    <property type="match status" value="1"/>
</dbReference>
<keyword evidence="2" id="KW-0805">Transcription regulation</keyword>
<dbReference type="EMBL" id="CYXZ01000005">
    <property type="protein sequence ID" value="CUM86848.1"/>
    <property type="molecule type" value="Genomic_DNA"/>
</dbReference>
<dbReference type="PROSITE" id="PS50932">
    <property type="entry name" value="HTH_LACI_2"/>
    <property type="match status" value="1"/>
</dbReference>
<reference evidence="7 9" key="2">
    <citation type="submission" date="2018-08" db="EMBL/GenBank/DDBJ databases">
        <title>A genome reference for cultivated species of the human gut microbiota.</title>
        <authorList>
            <person name="Zou Y."/>
            <person name="Xue W."/>
            <person name="Luo G."/>
        </authorList>
    </citation>
    <scope>NUCLEOTIDE SEQUENCE [LARGE SCALE GENOMIC DNA]</scope>
    <source>
        <strain evidence="7 9">AM43-11</strain>
    </source>
</reference>
<proteinExistence type="predicted"/>
<reference evidence="6 8" key="1">
    <citation type="submission" date="2015-09" db="EMBL/GenBank/DDBJ databases">
        <authorList>
            <consortium name="Pathogen Informatics"/>
        </authorList>
    </citation>
    <scope>NUCLEOTIDE SEQUENCE [LARGE SCALE GENOMIC DNA]</scope>
    <source>
        <strain evidence="6 8">2789STDY5834960</strain>
    </source>
</reference>
<evidence type="ECO:0000256" key="3">
    <source>
        <dbReference type="ARBA" id="ARBA00023125"/>
    </source>
</evidence>
<dbReference type="EMBL" id="QSFP01000001">
    <property type="protein sequence ID" value="RHA70231.1"/>
    <property type="molecule type" value="Genomic_DNA"/>
</dbReference>
<evidence type="ECO:0000256" key="2">
    <source>
        <dbReference type="ARBA" id="ARBA00023015"/>
    </source>
</evidence>
<dbReference type="SUPFAM" id="SSF47413">
    <property type="entry name" value="lambda repressor-like DNA-binding domains"/>
    <property type="match status" value="1"/>
</dbReference>
<dbReference type="PANTHER" id="PTHR30146:SF148">
    <property type="entry name" value="HTH-TYPE TRANSCRIPTIONAL REPRESSOR PURR-RELATED"/>
    <property type="match status" value="1"/>
</dbReference>
<accession>A0A173SC55</accession>
<dbReference type="AlphaFoldDB" id="A0A173SC55"/>
<dbReference type="InterPro" id="IPR028082">
    <property type="entry name" value="Peripla_BP_I"/>
</dbReference>
<dbReference type="Pfam" id="PF00356">
    <property type="entry name" value="LacI"/>
    <property type="match status" value="1"/>
</dbReference>
<evidence type="ECO:0000313" key="6">
    <source>
        <dbReference type="EMBL" id="CUM86848.1"/>
    </source>
</evidence>
<keyword evidence="1" id="KW-0678">Repressor</keyword>
<keyword evidence="3" id="KW-0238">DNA-binding</keyword>
<dbReference type="OrthoDB" id="9775106at2"/>
<dbReference type="Gene3D" id="1.10.260.40">
    <property type="entry name" value="lambda repressor-like DNA-binding domains"/>
    <property type="match status" value="1"/>
</dbReference>
<dbReference type="Proteomes" id="UP000095350">
    <property type="component" value="Unassembled WGS sequence"/>
</dbReference>
<dbReference type="SMART" id="SM00354">
    <property type="entry name" value="HTH_LACI"/>
    <property type="match status" value="1"/>
</dbReference>